<protein>
    <submittedName>
        <fullName evidence="1">Unnamed protein product</fullName>
    </submittedName>
</protein>
<comment type="caution">
    <text evidence="1">The sequence shown here is derived from an EMBL/GenBank/DDBJ whole genome shotgun (WGS) entry which is preliminary data.</text>
</comment>
<gene>
    <name evidence="1" type="ORF">Plil01_000932700</name>
</gene>
<keyword evidence="2" id="KW-1185">Reference proteome</keyword>
<dbReference type="EMBL" id="BSXW01000465">
    <property type="protein sequence ID" value="GMF23186.1"/>
    <property type="molecule type" value="Genomic_DNA"/>
</dbReference>
<evidence type="ECO:0000313" key="2">
    <source>
        <dbReference type="Proteomes" id="UP001165083"/>
    </source>
</evidence>
<accession>A0A9W6TZ04</accession>
<dbReference type="Proteomes" id="UP001165083">
    <property type="component" value="Unassembled WGS sequence"/>
</dbReference>
<dbReference type="AlphaFoldDB" id="A0A9W6TZ04"/>
<evidence type="ECO:0000313" key="1">
    <source>
        <dbReference type="EMBL" id="GMF23186.1"/>
    </source>
</evidence>
<name>A0A9W6TZ04_9STRA</name>
<reference evidence="1" key="1">
    <citation type="submission" date="2023-04" db="EMBL/GenBank/DDBJ databases">
        <title>Phytophthora lilii NBRC 32176.</title>
        <authorList>
            <person name="Ichikawa N."/>
            <person name="Sato H."/>
            <person name="Tonouchi N."/>
        </authorList>
    </citation>
    <scope>NUCLEOTIDE SEQUENCE</scope>
    <source>
        <strain evidence="1">NBRC 32176</strain>
    </source>
</reference>
<organism evidence="1 2">
    <name type="scientific">Phytophthora lilii</name>
    <dbReference type="NCBI Taxonomy" id="2077276"/>
    <lineage>
        <taxon>Eukaryota</taxon>
        <taxon>Sar</taxon>
        <taxon>Stramenopiles</taxon>
        <taxon>Oomycota</taxon>
        <taxon>Peronosporomycetes</taxon>
        <taxon>Peronosporales</taxon>
        <taxon>Peronosporaceae</taxon>
        <taxon>Phytophthora</taxon>
    </lineage>
</organism>
<sequence length="143" mass="16396">MDVLADFLESEPLWSDIDSTELETVDEKRLLQDTDALLASTSTRKKIPLTGAQRRHRYHLRKKSERACLEQQFVKLSQQLRSLRRKIGSRHSITQSTWKMTANREKQTRVSAEMQHKQLQTAVAGQAVLIVELNRILNQASGA</sequence>
<dbReference type="OrthoDB" id="146783at2759"/>
<proteinExistence type="predicted"/>